<accession>A0A0F9TCT4</accession>
<gene>
    <name evidence="1" type="ORF">LCGC14_0363680</name>
</gene>
<reference evidence="1" key="1">
    <citation type="journal article" date="2015" name="Nature">
        <title>Complex archaea that bridge the gap between prokaryotes and eukaryotes.</title>
        <authorList>
            <person name="Spang A."/>
            <person name="Saw J.H."/>
            <person name="Jorgensen S.L."/>
            <person name="Zaremba-Niedzwiedzka K."/>
            <person name="Martijn J."/>
            <person name="Lind A.E."/>
            <person name="van Eijk R."/>
            <person name="Schleper C."/>
            <person name="Guy L."/>
            <person name="Ettema T.J."/>
        </authorList>
    </citation>
    <scope>NUCLEOTIDE SEQUENCE</scope>
</reference>
<dbReference type="AlphaFoldDB" id="A0A0F9TCT4"/>
<protein>
    <submittedName>
        <fullName evidence="1">Uncharacterized protein</fullName>
    </submittedName>
</protein>
<organism evidence="1">
    <name type="scientific">marine sediment metagenome</name>
    <dbReference type="NCBI Taxonomy" id="412755"/>
    <lineage>
        <taxon>unclassified sequences</taxon>
        <taxon>metagenomes</taxon>
        <taxon>ecological metagenomes</taxon>
    </lineage>
</organism>
<evidence type="ECO:0000313" key="1">
    <source>
        <dbReference type="EMBL" id="KKN77029.1"/>
    </source>
</evidence>
<comment type="caution">
    <text evidence="1">The sequence shown here is derived from an EMBL/GenBank/DDBJ whole genome shotgun (WGS) entry which is preliminary data.</text>
</comment>
<name>A0A0F9TCT4_9ZZZZ</name>
<dbReference type="EMBL" id="LAZR01000285">
    <property type="protein sequence ID" value="KKN77029.1"/>
    <property type="molecule type" value="Genomic_DNA"/>
</dbReference>
<proteinExistence type="predicted"/>
<sequence length="86" mass="9515">MENTVTGTQELAQRANAIHDRIAHAVTQIHAIADHLLGVVPPAAQSQDQGVMEHPGWYEEMLGFYDGQSQSMTALEQGIDRLRTFI</sequence>